<dbReference type="STRING" id="555079.Toce_1064"/>
<dbReference type="NCBIfam" id="NF045758">
    <property type="entry name" value="YlxM"/>
    <property type="match status" value="1"/>
</dbReference>
<comment type="similarity">
    <text evidence="1 3">Belongs to the UPF0122 family.</text>
</comment>
<keyword evidence="5" id="KW-1185">Reference proteome</keyword>
<dbReference type="KEGG" id="toc:Toce_1064"/>
<evidence type="ECO:0000313" key="5">
    <source>
        <dbReference type="Proteomes" id="UP000000272"/>
    </source>
</evidence>
<protein>
    <recommendedName>
        <fullName evidence="3">UPF0122 protein Toce_1064</fullName>
    </recommendedName>
</protein>
<dbReference type="InterPro" id="IPR054831">
    <property type="entry name" value="UPF0122_fam_protein"/>
</dbReference>
<dbReference type="eggNOG" id="COG2739">
    <property type="taxonomic scope" value="Bacteria"/>
</dbReference>
<organism evidence="4 5">
    <name type="scientific">Thermosediminibacter oceani (strain ATCC BAA-1034 / DSM 16646 / JW/IW-1228P)</name>
    <dbReference type="NCBI Taxonomy" id="555079"/>
    <lineage>
        <taxon>Bacteria</taxon>
        <taxon>Bacillati</taxon>
        <taxon>Bacillota</taxon>
        <taxon>Clostridia</taxon>
        <taxon>Thermosediminibacterales</taxon>
        <taxon>Thermosediminibacteraceae</taxon>
        <taxon>Thermosediminibacter</taxon>
    </lineage>
</organism>
<dbReference type="HAMAP" id="MF_00245">
    <property type="entry name" value="UPF0122"/>
    <property type="match status" value="1"/>
</dbReference>
<comment type="function">
    <text evidence="2 3">Might take part in the signal recognition particle (SRP) pathway. This is inferred from the conservation of its genetic proximity to ftsY/ffh. May be a regulatory protein.</text>
</comment>
<name>D9S349_THEOJ</name>
<dbReference type="RefSeq" id="WP_013275866.1">
    <property type="nucleotide sequence ID" value="NC_014377.1"/>
</dbReference>
<dbReference type="PANTHER" id="PTHR40083">
    <property type="entry name" value="UPF0122 PROTEIN CBO2450/CLC_2298"/>
    <property type="match status" value="1"/>
</dbReference>
<dbReference type="Gene3D" id="1.10.10.10">
    <property type="entry name" value="Winged helix-like DNA-binding domain superfamily/Winged helix DNA-binding domain"/>
    <property type="match status" value="1"/>
</dbReference>
<dbReference type="InterPro" id="IPR013324">
    <property type="entry name" value="RNA_pol_sigma_r3/r4-like"/>
</dbReference>
<gene>
    <name evidence="4" type="ordered locus">Toce_1064</name>
</gene>
<dbReference type="Pfam" id="PF04297">
    <property type="entry name" value="UPF0122"/>
    <property type="match status" value="1"/>
</dbReference>
<dbReference type="InterPro" id="IPR036388">
    <property type="entry name" value="WH-like_DNA-bd_sf"/>
</dbReference>
<accession>D9S349</accession>
<evidence type="ECO:0000256" key="1">
    <source>
        <dbReference type="ARBA" id="ARBA00008720"/>
    </source>
</evidence>
<dbReference type="AlphaFoldDB" id="D9S349"/>
<evidence type="ECO:0000313" key="4">
    <source>
        <dbReference type="EMBL" id="ADL07826.1"/>
    </source>
</evidence>
<dbReference type="OrthoDB" id="6392at2"/>
<proteinExistence type="inferred from homology"/>
<evidence type="ECO:0000256" key="2">
    <source>
        <dbReference type="ARBA" id="ARBA00024764"/>
    </source>
</evidence>
<dbReference type="PANTHER" id="PTHR40083:SF1">
    <property type="entry name" value="UPF0122 PROTEIN YLXM"/>
    <property type="match status" value="1"/>
</dbReference>
<dbReference type="SUPFAM" id="SSF88659">
    <property type="entry name" value="Sigma3 and sigma4 domains of RNA polymerase sigma factors"/>
    <property type="match status" value="1"/>
</dbReference>
<dbReference type="HOGENOM" id="CLU_129218_0_0_9"/>
<dbReference type="Proteomes" id="UP000000272">
    <property type="component" value="Chromosome"/>
</dbReference>
<evidence type="ECO:0000256" key="3">
    <source>
        <dbReference type="HAMAP-Rule" id="MF_00245"/>
    </source>
</evidence>
<dbReference type="InterPro" id="IPR007394">
    <property type="entry name" value="UPF0122"/>
</dbReference>
<reference evidence="4 5" key="1">
    <citation type="journal article" date="2010" name="Stand. Genomic Sci.">
        <title>Complete genome sequence of Thermosediminibacter oceani type strain (JW/IW-1228P).</title>
        <authorList>
            <person name="Pitluck S."/>
            <person name="Yasawong M."/>
            <person name="Munk C."/>
            <person name="Nolan M."/>
            <person name="Lapidus A."/>
            <person name="Lucas S."/>
            <person name="Glavina Del Rio T."/>
            <person name="Tice H."/>
            <person name="Cheng J.F."/>
            <person name="Bruce D."/>
            <person name="Detter C."/>
            <person name="Tapia R."/>
            <person name="Han C."/>
            <person name="Goodwin L."/>
            <person name="Liolios K."/>
            <person name="Ivanova N."/>
            <person name="Mavromatis K."/>
            <person name="Mikhailova N."/>
            <person name="Pati A."/>
            <person name="Chen A."/>
            <person name="Palaniappan K."/>
            <person name="Land M."/>
            <person name="Hauser L."/>
            <person name="Chang Y.J."/>
            <person name="Jeffries C.D."/>
            <person name="Rohde M."/>
            <person name="Spring S."/>
            <person name="Sikorski J."/>
            <person name="Goker M."/>
            <person name="Woyke T."/>
            <person name="Bristow J."/>
            <person name="Eisen J.A."/>
            <person name="Markowitz V."/>
            <person name="Hugenholtz P."/>
            <person name="Kyrpides N.C."/>
            <person name="Klenk H.P."/>
        </authorList>
    </citation>
    <scope>NUCLEOTIDE SEQUENCE [LARGE SCALE GENOMIC DNA]</scope>
    <source>
        <strain evidence="5">ATCC BAA-1034 / DSM 16646 / JW/IW-1228P</strain>
    </source>
</reference>
<sequence>MPDLLRLSLLYDFYGAFLTERQREFFELHFFSDWSLSEIADNFGVTRQGVFDVIHRSTAFLEDCEKKLGLVGRFLRMARGMERVLKSLEELEPFISEQGKTRWKRVCDELAMLIKEGCE</sequence>
<dbReference type="EMBL" id="CP002131">
    <property type="protein sequence ID" value="ADL07826.1"/>
    <property type="molecule type" value="Genomic_DNA"/>
</dbReference>